<dbReference type="SUPFAM" id="SSF110997">
    <property type="entry name" value="Sporulation related repeat"/>
    <property type="match status" value="1"/>
</dbReference>
<organism evidence="2 3">
    <name type="scientific">Vibrio porteresiae DSM 19223</name>
    <dbReference type="NCBI Taxonomy" id="1123496"/>
    <lineage>
        <taxon>Bacteria</taxon>
        <taxon>Pseudomonadati</taxon>
        <taxon>Pseudomonadota</taxon>
        <taxon>Gammaproteobacteria</taxon>
        <taxon>Vibrionales</taxon>
        <taxon>Vibrionaceae</taxon>
        <taxon>Vibrio</taxon>
    </lineage>
</organism>
<evidence type="ECO:0000256" key="1">
    <source>
        <dbReference type="SAM" id="SignalP"/>
    </source>
</evidence>
<dbReference type="SUPFAM" id="SSF56436">
    <property type="entry name" value="C-type lectin-like"/>
    <property type="match status" value="1"/>
</dbReference>
<proteinExistence type="predicted"/>
<protein>
    <submittedName>
        <fullName evidence="2">SPOR domain-containing protein</fullName>
    </submittedName>
</protein>
<dbReference type="InterPro" id="IPR016187">
    <property type="entry name" value="CTDL_fold"/>
</dbReference>
<dbReference type="InterPro" id="IPR036680">
    <property type="entry name" value="SPOR-like_sf"/>
</dbReference>
<evidence type="ECO:0000313" key="2">
    <source>
        <dbReference type="EMBL" id="WPC74191.1"/>
    </source>
</evidence>
<reference evidence="2 3" key="1">
    <citation type="submission" date="2023-11" db="EMBL/GenBank/DDBJ databases">
        <title>Plant-associative lifestyle of Vibrio porteresiae and its evolutionary dynamics.</title>
        <authorList>
            <person name="Rameshkumar N."/>
            <person name="Kirti K."/>
        </authorList>
    </citation>
    <scope>NUCLEOTIDE SEQUENCE [LARGE SCALE GENOMIC DNA]</scope>
    <source>
        <strain evidence="2 3">MSSRF30</strain>
    </source>
</reference>
<feature type="chain" id="PRO_5047471180" evidence="1">
    <location>
        <begin position="31"/>
        <end position="317"/>
    </location>
</feature>
<name>A0ABZ0QFA1_9VIBR</name>
<keyword evidence="1" id="KW-0732">Signal</keyword>
<feature type="signal peptide" evidence="1">
    <location>
        <begin position="1"/>
        <end position="30"/>
    </location>
</feature>
<dbReference type="Proteomes" id="UP001304071">
    <property type="component" value="Chromosome 1"/>
</dbReference>
<accession>A0ABZ0QFA1</accession>
<evidence type="ECO:0000313" key="3">
    <source>
        <dbReference type="Proteomes" id="UP001304071"/>
    </source>
</evidence>
<dbReference type="RefSeq" id="WP_261894253.1">
    <property type="nucleotide sequence ID" value="NZ_AP024895.1"/>
</dbReference>
<dbReference type="EMBL" id="CP138203">
    <property type="protein sequence ID" value="WPC74191.1"/>
    <property type="molecule type" value="Genomic_DNA"/>
</dbReference>
<keyword evidence="3" id="KW-1185">Reference proteome</keyword>
<gene>
    <name evidence="2" type="ORF">R8Z52_02720</name>
</gene>
<sequence length="317" mass="35561">MENTPRFPLAWLLSFSLAAAPFAMPSNAQAQDFLCDAHQASSDELPVLDKACPIGQGLWGNSKPKDPNAQFWIQCGMLDGRLPLETAKPLYRQITTDIWLKPEDKGTRCLIGPYKEFAAAQADLARVRSLPNYKQAFIREVSQHVTTSPAVTKPVSVTPDKAKPVTPSKKVTTKMLPEIKPKVTRVVVPKTTGKAVAAAKPVPKVMPSIRRQTEVDGLAFALPYLNDEKIQFYMEWDLPWNRLNYDDAEKMCSQIKMRLVTENEWQQLLDAKVMESGKWPMNLPYWGWNKKGLFTNGKTTTLKGSSLLNVICVVKRS</sequence>